<proteinExistence type="predicted"/>
<gene>
    <name evidence="1" type="ORF">Salat_2485600</name>
</gene>
<comment type="caution">
    <text evidence="1">The sequence shown here is derived from an EMBL/GenBank/DDBJ whole genome shotgun (WGS) entry which is preliminary data.</text>
</comment>
<evidence type="ECO:0000313" key="1">
    <source>
        <dbReference type="EMBL" id="KAK4416601.1"/>
    </source>
</evidence>
<reference evidence="1" key="1">
    <citation type="submission" date="2020-06" db="EMBL/GenBank/DDBJ databases">
        <authorList>
            <person name="Li T."/>
            <person name="Hu X."/>
            <person name="Zhang T."/>
            <person name="Song X."/>
            <person name="Zhang H."/>
            <person name="Dai N."/>
            <person name="Sheng W."/>
            <person name="Hou X."/>
            <person name="Wei L."/>
        </authorList>
    </citation>
    <scope>NUCLEOTIDE SEQUENCE</scope>
    <source>
        <strain evidence="1">3651</strain>
        <tissue evidence="1">Leaf</tissue>
    </source>
</reference>
<dbReference type="AlphaFoldDB" id="A0AAE2CC27"/>
<reference evidence="1" key="2">
    <citation type="journal article" date="2024" name="Plant">
        <title>Genomic evolution and insights into agronomic trait innovations of Sesamum species.</title>
        <authorList>
            <person name="Miao H."/>
            <person name="Wang L."/>
            <person name="Qu L."/>
            <person name="Liu H."/>
            <person name="Sun Y."/>
            <person name="Le M."/>
            <person name="Wang Q."/>
            <person name="Wei S."/>
            <person name="Zheng Y."/>
            <person name="Lin W."/>
            <person name="Duan Y."/>
            <person name="Cao H."/>
            <person name="Xiong S."/>
            <person name="Wang X."/>
            <person name="Wei L."/>
            <person name="Li C."/>
            <person name="Ma Q."/>
            <person name="Ju M."/>
            <person name="Zhao R."/>
            <person name="Li G."/>
            <person name="Mu C."/>
            <person name="Tian Q."/>
            <person name="Mei H."/>
            <person name="Zhang T."/>
            <person name="Gao T."/>
            <person name="Zhang H."/>
        </authorList>
    </citation>
    <scope>NUCLEOTIDE SEQUENCE</scope>
    <source>
        <strain evidence="1">3651</strain>
    </source>
</reference>
<sequence>MAQHSRLPTVHSIAPDQPTSINYRIVGLLPQSQIAPPPDGSRGALPLLTTPSIYILLPYQTMTRPSFNPSDSQVSDHFTPFAPLAPTGAPPIDACWPPSPFNDESIPWIATVREGICPLLKNLTTRSPFGLGLGEPNVRLGVTHWAVGAFLLGRR</sequence>
<accession>A0AAE2CC27</accession>
<organism evidence="1 2">
    <name type="scientific">Sesamum alatum</name>
    <dbReference type="NCBI Taxonomy" id="300844"/>
    <lineage>
        <taxon>Eukaryota</taxon>
        <taxon>Viridiplantae</taxon>
        <taxon>Streptophyta</taxon>
        <taxon>Embryophyta</taxon>
        <taxon>Tracheophyta</taxon>
        <taxon>Spermatophyta</taxon>
        <taxon>Magnoliopsida</taxon>
        <taxon>eudicotyledons</taxon>
        <taxon>Gunneridae</taxon>
        <taxon>Pentapetalae</taxon>
        <taxon>asterids</taxon>
        <taxon>lamiids</taxon>
        <taxon>Lamiales</taxon>
        <taxon>Pedaliaceae</taxon>
        <taxon>Sesamum</taxon>
    </lineage>
</organism>
<dbReference type="EMBL" id="JACGWO010000010">
    <property type="protein sequence ID" value="KAK4416601.1"/>
    <property type="molecule type" value="Genomic_DNA"/>
</dbReference>
<dbReference type="Proteomes" id="UP001293254">
    <property type="component" value="Unassembled WGS sequence"/>
</dbReference>
<protein>
    <submittedName>
        <fullName evidence="1">Uncharacterized protein</fullName>
    </submittedName>
</protein>
<keyword evidence="2" id="KW-1185">Reference proteome</keyword>
<name>A0AAE2CC27_9LAMI</name>
<evidence type="ECO:0000313" key="2">
    <source>
        <dbReference type="Proteomes" id="UP001293254"/>
    </source>
</evidence>